<name>A0A964T2Y9_9HYPH</name>
<dbReference type="RefSeq" id="WP_161139627.1">
    <property type="nucleotide sequence ID" value="NZ_SPKJ01000012.1"/>
</dbReference>
<feature type="chain" id="PRO_5037308829" evidence="4">
    <location>
        <begin position="26"/>
        <end position="340"/>
    </location>
</feature>
<comment type="caution">
    <text evidence="6">The sequence shown here is derived from an EMBL/GenBank/DDBJ whole genome shotgun (WGS) entry which is preliminary data.</text>
</comment>
<dbReference type="Pfam" id="PF09084">
    <property type="entry name" value="NMT1"/>
    <property type="match status" value="1"/>
</dbReference>
<feature type="signal peptide" evidence="4">
    <location>
        <begin position="1"/>
        <end position="25"/>
    </location>
</feature>
<dbReference type="EMBL" id="SPKJ01000012">
    <property type="protein sequence ID" value="MYZ47275.1"/>
    <property type="molecule type" value="Genomic_DNA"/>
</dbReference>
<evidence type="ECO:0000256" key="1">
    <source>
        <dbReference type="ARBA" id="ARBA00004418"/>
    </source>
</evidence>
<dbReference type="Gene3D" id="3.40.190.10">
    <property type="entry name" value="Periplasmic binding protein-like II"/>
    <property type="match status" value="2"/>
</dbReference>
<gene>
    <name evidence="6" type="ORF">E4O86_06055</name>
</gene>
<comment type="subcellular location">
    <subcellularLocation>
        <location evidence="1">Periplasm</location>
    </subcellularLocation>
</comment>
<keyword evidence="7" id="KW-1185">Reference proteome</keyword>
<organism evidence="6 7">
    <name type="scientific">Propylenella binzhouense</name>
    <dbReference type="NCBI Taxonomy" id="2555902"/>
    <lineage>
        <taxon>Bacteria</taxon>
        <taxon>Pseudomonadati</taxon>
        <taxon>Pseudomonadota</taxon>
        <taxon>Alphaproteobacteria</taxon>
        <taxon>Hyphomicrobiales</taxon>
        <taxon>Propylenellaceae</taxon>
        <taxon>Propylenella</taxon>
    </lineage>
</organism>
<sequence length="340" mass="35359">MRANALRSVIAAAALLAAALAPAAAAPFRLIVTELDVPLVPNSVMPLAEKLGYFEREGVDVEIVRVQQTPSALAALKAGEGEMANVSVDAVLQLAARGDPGLKAVMSPNKSLPFLIAAKDSIARPAELAGRSFGIGRLGSLDHSLSAKVLAADGLAPDAVRFVALGQPAVRARALAAGQIDATTMSIGVWTDLPDKAGLHVLVDQDAYYAAAPVVNKVNVVAPAALESRRKDVEAVIAALVKASRDFAADPEKWVAAMAAERPDVSRATLETLAKSFAGSWSVNGGLARDELAATEAWLYETPDFAGLPEVPLAAWTEFGPLDAVLARLGTAPGRDRPVR</sequence>
<evidence type="ECO:0000313" key="7">
    <source>
        <dbReference type="Proteomes" id="UP000773614"/>
    </source>
</evidence>
<dbReference type="PANTHER" id="PTHR30024:SF47">
    <property type="entry name" value="TAURINE-BINDING PERIPLASMIC PROTEIN"/>
    <property type="match status" value="1"/>
</dbReference>
<dbReference type="PANTHER" id="PTHR30024">
    <property type="entry name" value="ALIPHATIC SULFONATES-BINDING PROTEIN-RELATED"/>
    <property type="match status" value="1"/>
</dbReference>
<keyword evidence="3 4" id="KW-0732">Signal</keyword>
<dbReference type="InterPro" id="IPR015168">
    <property type="entry name" value="SsuA/THI5"/>
</dbReference>
<evidence type="ECO:0000256" key="4">
    <source>
        <dbReference type="SAM" id="SignalP"/>
    </source>
</evidence>
<dbReference type="OrthoDB" id="9815602at2"/>
<dbReference type="GO" id="GO:0042597">
    <property type="term" value="C:periplasmic space"/>
    <property type="evidence" value="ECO:0007669"/>
    <property type="project" value="UniProtKB-SubCell"/>
</dbReference>
<dbReference type="AlphaFoldDB" id="A0A964T2Y9"/>
<evidence type="ECO:0000256" key="2">
    <source>
        <dbReference type="ARBA" id="ARBA00010742"/>
    </source>
</evidence>
<dbReference type="SUPFAM" id="SSF53850">
    <property type="entry name" value="Periplasmic binding protein-like II"/>
    <property type="match status" value="1"/>
</dbReference>
<feature type="domain" description="SsuA/THI5-like" evidence="5">
    <location>
        <begin position="47"/>
        <end position="253"/>
    </location>
</feature>
<reference evidence="6" key="1">
    <citation type="submission" date="2019-03" db="EMBL/GenBank/DDBJ databases">
        <title>Afifella sp. nov., isolated from activated sludge.</title>
        <authorList>
            <person name="Li Q."/>
            <person name="Liu Y."/>
        </authorList>
    </citation>
    <scope>NUCLEOTIDE SEQUENCE</scope>
    <source>
        <strain evidence="6">L72</strain>
    </source>
</reference>
<comment type="similarity">
    <text evidence="2">Belongs to the bacterial solute-binding protein SsuA/TauA family.</text>
</comment>
<proteinExistence type="inferred from homology"/>
<protein>
    <submittedName>
        <fullName evidence="6">ABC transporter substrate-binding protein</fullName>
    </submittedName>
</protein>
<evidence type="ECO:0000313" key="6">
    <source>
        <dbReference type="EMBL" id="MYZ47275.1"/>
    </source>
</evidence>
<evidence type="ECO:0000256" key="3">
    <source>
        <dbReference type="ARBA" id="ARBA00022729"/>
    </source>
</evidence>
<evidence type="ECO:0000259" key="5">
    <source>
        <dbReference type="Pfam" id="PF09084"/>
    </source>
</evidence>
<dbReference type="Proteomes" id="UP000773614">
    <property type="component" value="Unassembled WGS sequence"/>
</dbReference>
<accession>A0A964T2Y9</accession>